<organism evidence="1 2">
    <name type="scientific">Thermogutta terrifontis</name>
    <dbReference type="NCBI Taxonomy" id="1331910"/>
    <lineage>
        <taxon>Bacteria</taxon>
        <taxon>Pseudomonadati</taxon>
        <taxon>Planctomycetota</taxon>
        <taxon>Planctomycetia</taxon>
        <taxon>Pirellulales</taxon>
        <taxon>Thermoguttaceae</taxon>
        <taxon>Thermogutta</taxon>
    </lineage>
</organism>
<evidence type="ECO:0000313" key="2">
    <source>
        <dbReference type="Proteomes" id="UP000215086"/>
    </source>
</evidence>
<protein>
    <submittedName>
        <fullName evidence="1">Uncharacterized protein</fullName>
    </submittedName>
</protein>
<dbReference type="KEGG" id="ttf:THTE_2074"/>
<dbReference type="AlphaFoldDB" id="A0A286RFD7"/>
<gene>
    <name evidence="1" type="ORF">THTE_2074</name>
</gene>
<proteinExistence type="predicted"/>
<dbReference type="Proteomes" id="UP000215086">
    <property type="component" value="Chromosome"/>
</dbReference>
<dbReference type="EMBL" id="CP018477">
    <property type="protein sequence ID" value="ASV74676.1"/>
    <property type="molecule type" value="Genomic_DNA"/>
</dbReference>
<name>A0A286RFD7_9BACT</name>
<sequence>MKVGDCQDDHAATHNFDSKWRPHLIFWDWNLATSSPSRRIKRNAAVFLS</sequence>
<reference evidence="1 2" key="1">
    <citation type="journal article" name="Front. Microbiol.">
        <title>Sugar Metabolism of the First Thermophilic Planctomycete Thermogutta terrifontis: Comparative Genomic and Transcriptomic Approaches.</title>
        <authorList>
            <person name="Elcheninov A.G."/>
            <person name="Menzel P."/>
            <person name="Gudbergsdottir S.R."/>
            <person name="Slesarev A.I."/>
            <person name="Kadnikov V.V."/>
            <person name="Krogh A."/>
            <person name="Bonch-Osmolovskaya E.A."/>
            <person name="Peng X."/>
            <person name="Kublanov I.V."/>
        </authorList>
    </citation>
    <scope>NUCLEOTIDE SEQUENCE [LARGE SCALE GENOMIC DNA]</scope>
    <source>
        <strain evidence="1 2">R1</strain>
    </source>
</reference>
<accession>A0A286RFD7</accession>
<keyword evidence="2" id="KW-1185">Reference proteome</keyword>
<evidence type="ECO:0000313" key="1">
    <source>
        <dbReference type="EMBL" id="ASV74676.1"/>
    </source>
</evidence>